<dbReference type="InterPro" id="IPR003604">
    <property type="entry name" value="Matrin/U1-like-C_Znf_C2H2"/>
</dbReference>
<reference evidence="3 4" key="1">
    <citation type="journal article" date="2020" name="Cell">
        <title>Large-Scale Comparative Analyses of Tick Genomes Elucidate Their Genetic Diversity and Vector Capacities.</title>
        <authorList>
            <consortium name="Tick Genome and Microbiome Consortium (TIGMIC)"/>
            <person name="Jia N."/>
            <person name="Wang J."/>
            <person name="Shi W."/>
            <person name="Du L."/>
            <person name="Sun Y."/>
            <person name="Zhan W."/>
            <person name="Jiang J.F."/>
            <person name="Wang Q."/>
            <person name="Zhang B."/>
            <person name="Ji P."/>
            <person name="Bell-Sakyi L."/>
            <person name="Cui X.M."/>
            <person name="Yuan T.T."/>
            <person name="Jiang B.G."/>
            <person name="Yang W.F."/>
            <person name="Lam T.T."/>
            <person name="Chang Q.C."/>
            <person name="Ding S.J."/>
            <person name="Wang X.J."/>
            <person name="Zhu J.G."/>
            <person name="Ruan X.D."/>
            <person name="Zhao L."/>
            <person name="Wei J.T."/>
            <person name="Ye R.Z."/>
            <person name="Que T.C."/>
            <person name="Du C.H."/>
            <person name="Zhou Y.H."/>
            <person name="Cheng J.X."/>
            <person name="Dai P.F."/>
            <person name="Guo W.B."/>
            <person name="Han X.H."/>
            <person name="Huang E.J."/>
            <person name="Li L.F."/>
            <person name="Wei W."/>
            <person name="Gao Y.C."/>
            <person name="Liu J.Z."/>
            <person name="Shao H.Z."/>
            <person name="Wang X."/>
            <person name="Wang C.C."/>
            <person name="Yang T.C."/>
            <person name="Huo Q.B."/>
            <person name="Li W."/>
            <person name="Chen H.Y."/>
            <person name="Chen S.E."/>
            <person name="Zhou L.G."/>
            <person name="Ni X.B."/>
            <person name="Tian J.H."/>
            <person name="Sheng Y."/>
            <person name="Liu T."/>
            <person name="Pan Y.S."/>
            <person name="Xia L.Y."/>
            <person name="Li J."/>
            <person name="Zhao F."/>
            <person name="Cao W.C."/>
        </authorList>
    </citation>
    <scope>NUCLEOTIDE SEQUENCE [LARGE SCALE GENOMIC DNA]</scope>
    <source>
        <strain evidence="3">HaeL-2018</strain>
    </source>
</reference>
<dbReference type="PROSITE" id="PS00028">
    <property type="entry name" value="ZINC_FINGER_C2H2_1"/>
    <property type="match status" value="2"/>
</dbReference>
<dbReference type="Proteomes" id="UP000821853">
    <property type="component" value="Chromosome 8"/>
</dbReference>
<dbReference type="SMART" id="SM00451">
    <property type="entry name" value="ZnF_U1"/>
    <property type="match status" value="3"/>
</dbReference>
<comment type="caution">
    <text evidence="3">The sequence shown here is derived from an EMBL/GenBank/DDBJ whole genome shotgun (WGS) entry which is preliminary data.</text>
</comment>
<dbReference type="GO" id="GO:0003727">
    <property type="term" value="F:single-stranded RNA binding"/>
    <property type="evidence" value="ECO:0007669"/>
    <property type="project" value="TreeGrafter"/>
</dbReference>
<dbReference type="AlphaFoldDB" id="A0A9J6H1I5"/>
<feature type="domain" description="C2H2-type" evidence="2">
    <location>
        <begin position="75"/>
        <end position="97"/>
    </location>
</feature>
<evidence type="ECO:0000313" key="4">
    <source>
        <dbReference type="Proteomes" id="UP000821853"/>
    </source>
</evidence>
<dbReference type="InterPro" id="IPR013087">
    <property type="entry name" value="Znf_C2H2_type"/>
</dbReference>
<sequence>MATRQLSCEECNVKFSGPLPYIDHIKSAKHLKKVAAVRQLHSVLDVVSTASEAKEAGDMPNVATVQKKDPLPFTCELCNVSMNSEAALIAHTKGKKHLKALKYQEDLLRLATEKESLESPAEQNSAKATSSTGTPPQKRTTEIADLSCEYCGIVLFKNFGYKLEHLESESHCKKKSQVIGQSIKGSICEEPSAKRVKVESASSMEAVSGSGSAPDEAEGNETDGALSSDGLQPTVDEDESLDVGSILKDLN</sequence>
<dbReference type="InterPro" id="IPR036236">
    <property type="entry name" value="Znf_C2H2_sf"/>
</dbReference>
<dbReference type="GO" id="GO:0008270">
    <property type="term" value="F:zinc ion binding"/>
    <property type="evidence" value="ECO:0007669"/>
    <property type="project" value="InterPro"/>
</dbReference>
<dbReference type="EMBL" id="JABSTR010000010">
    <property type="protein sequence ID" value="KAH9380580.1"/>
    <property type="molecule type" value="Genomic_DNA"/>
</dbReference>
<dbReference type="SMART" id="SM00355">
    <property type="entry name" value="ZnF_C2H2"/>
    <property type="match status" value="3"/>
</dbReference>
<organism evidence="3 4">
    <name type="scientific">Haemaphysalis longicornis</name>
    <name type="common">Bush tick</name>
    <dbReference type="NCBI Taxonomy" id="44386"/>
    <lineage>
        <taxon>Eukaryota</taxon>
        <taxon>Metazoa</taxon>
        <taxon>Ecdysozoa</taxon>
        <taxon>Arthropoda</taxon>
        <taxon>Chelicerata</taxon>
        <taxon>Arachnida</taxon>
        <taxon>Acari</taxon>
        <taxon>Parasitiformes</taxon>
        <taxon>Ixodida</taxon>
        <taxon>Ixodoidea</taxon>
        <taxon>Ixodidae</taxon>
        <taxon>Haemaphysalinae</taxon>
        <taxon>Haemaphysalis</taxon>
    </lineage>
</organism>
<feature type="region of interest" description="Disordered" evidence="1">
    <location>
        <begin position="198"/>
        <end position="251"/>
    </location>
</feature>
<feature type="region of interest" description="Disordered" evidence="1">
    <location>
        <begin position="114"/>
        <end position="139"/>
    </location>
</feature>
<accession>A0A9J6H1I5</accession>
<evidence type="ECO:0000256" key="1">
    <source>
        <dbReference type="SAM" id="MobiDB-lite"/>
    </source>
</evidence>
<proteinExistence type="predicted"/>
<dbReference type="OMA" id="MTSLFCK"/>
<evidence type="ECO:0000313" key="3">
    <source>
        <dbReference type="EMBL" id="KAH9380580.1"/>
    </source>
</evidence>
<feature type="compositionally biased region" description="Polar residues" evidence="1">
    <location>
        <begin position="121"/>
        <end position="138"/>
    </location>
</feature>
<dbReference type="Pfam" id="PF12874">
    <property type="entry name" value="zf-met"/>
    <property type="match status" value="2"/>
</dbReference>
<dbReference type="PANTHER" id="PTHR45762">
    <property type="entry name" value="ZINC FINGER RNA-BINDING PROTEIN"/>
    <property type="match status" value="1"/>
</dbReference>
<name>A0A9J6H1I5_HAELO</name>
<dbReference type="OrthoDB" id="1925236at2759"/>
<protein>
    <recommendedName>
        <fullName evidence="2">C2H2-type domain-containing protein</fullName>
    </recommendedName>
</protein>
<evidence type="ECO:0000259" key="2">
    <source>
        <dbReference type="PROSITE" id="PS00028"/>
    </source>
</evidence>
<dbReference type="SUPFAM" id="SSF57667">
    <property type="entry name" value="beta-beta-alpha zinc fingers"/>
    <property type="match status" value="2"/>
</dbReference>
<feature type="compositionally biased region" description="Polar residues" evidence="1">
    <location>
        <begin position="200"/>
        <end position="211"/>
    </location>
</feature>
<feature type="domain" description="C2H2-type" evidence="2">
    <location>
        <begin position="8"/>
        <end position="30"/>
    </location>
</feature>
<dbReference type="GO" id="GO:0003725">
    <property type="term" value="F:double-stranded RNA binding"/>
    <property type="evidence" value="ECO:0007669"/>
    <property type="project" value="TreeGrafter"/>
</dbReference>
<gene>
    <name evidence="3" type="ORF">HPB48_017310</name>
</gene>
<dbReference type="Gene3D" id="3.30.160.60">
    <property type="entry name" value="Classic Zinc Finger"/>
    <property type="match status" value="2"/>
</dbReference>
<keyword evidence="4" id="KW-1185">Reference proteome</keyword>
<dbReference type="PANTHER" id="PTHR45762:SF3">
    <property type="entry name" value="ZINC-FINGER PROTEIN AT 72D, ISOFORM B"/>
    <property type="match status" value="1"/>
</dbReference>
<dbReference type="VEuPathDB" id="VectorBase:HLOH_062019"/>
<dbReference type="GO" id="GO:0071011">
    <property type="term" value="C:precatalytic spliceosome"/>
    <property type="evidence" value="ECO:0007669"/>
    <property type="project" value="TreeGrafter"/>
</dbReference>